<feature type="transmembrane region" description="Helical" evidence="1">
    <location>
        <begin position="7"/>
        <end position="27"/>
    </location>
</feature>
<dbReference type="EMBL" id="MGGR01000004">
    <property type="protein sequence ID" value="OGM34660.1"/>
    <property type="molecule type" value="Genomic_DNA"/>
</dbReference>
<evidence type="ECO:0000256" key="1">
    <source>
        <dbReference type="SAM" id="Phobius"/>
    </source>
</evidence>
<gene>
    <name evidence="2" type="ORF">A3D01_06495</name>
</gene>
<dbReference type="AlphaFoldDB" id="A0A1F7Z5D4"/>
<proteinExistence type="predicted"/>
<sequence>MVSGKNVGKIPIFIIAIAIITPWFWFIPVPENLFNLDLKKDIQTSRDMVGWERGKIQKGPLDKFFLNWPEVIFNGRLEVVMENLDIGNYFFAGHPRERVGVKEVQKFFFFQFLLFVIGFFNGRIVKYKKFMFFYTLTALFFTFIFKWRLYDQTLVFAPIMILVMALGLEKVLSWKTPRKLLFFGFALGEFLLFRSLLMKGFLM</sequence>
<name>A0A1F7Z5D4_9BACT</name>
<evidence type="ECO:0000313" key="3">
    <source>
        <dbReference type="Proteomes" id="UP000177169"/>
    </source>
</evidence>
<dbReference type="Proteomes" id="UP000177169">
    <property type="component" value="Unassembled WGS sequence"/>
</dbReference>
<evidence type="ECO:0000313" key="2">
    <source>
        <dbReference type="EMBL" id="OGM34660.1"/>
    </source>
</evidence>
<reference evidence="2 3" key="1">
    <citation type="journal article" date="2016" name="Nat. Commun.">
        <title>Thousands of microbial genomes shed light on interconnected biogeochemical processes in an aquifer system.</title>
        <authorList>
            <person name="Anantharaman K."/>
            <person name="Brown C.T."/>
            <person name="Hug L.A."/>
            <person name="Sharon I."/>
            <person name="Castelle C.J."/>
            <person name="Probst A.J."/>
            <person name="Thomas B.C."/>
            <person name="Singh A."/>
            <person name="Wilkins M.J."/>
            <person name="Karaoz U."/>
            <person name="Brodie E.L."/>
            <person name="Williams K.H."/>
            <person name="Hubbard S.S."/>
            <person name="Banfield J.F."/>
        </authorList>
    </citation>
    <scope>NUCLEOTIDE SEQUENCE [LARGE SCALE GENOMIC DNA]</scope>
</reference>
<protein>
    <submittedName>
        <fullName evidence="2">Uncharacterized protein</fullName>
    </submittedName>
</protein>
<feature type="transmembrane region" description="Helical" evidence="1">
    <location>
        <begin position="131"/>
        <end position="149"/>
    </location>
</feature>
<feature type="transmembrane region" description="Helical" evidence="1">
    <location>
        <begin position="107"/>
        <end position="124"/>
    </location>
</feature>
<keyword evidence="1" id="KW-1133">Transmembrane helix</keyword>
<keyword evidence="1" id="KW-0472">Membrane</keyword>
<feature type="transmembrane region" description="Helical" evidence="1">
    <location>
        <begin position="155"/>
        <end position="173"/>
    </location>
</feature>
<keyword evidence="1" id="KW-0812">Transmembrane</keyword>
<organism evidence="2 3">
    <name type="scientific">Candidatus Woesebacteria bacterium RIFCSPHIGHO2_02_FULL_39_13</name>
    <dbReference type="NCBI Taxonomy" id="1802505"/>
    <lineage>
        <taxon>Bacteria</taxon>
        <taxon>Candidatus Woeseibacteriota</taxon>
    </lineage>
</organism>
<feature type="transmembrane region" description="Helical" evidence="1">
    <location>
        <begin position="180"/>
        <end position="197"/>
    </location>
</feature>
<accession>A0A1F7Z5D4</accession>
<comment type="caution">
    <text evidence="2">The sequence shown here is derived from an EMBL/GenBank/DDBJ whole genome shotgun (WGS) entry which is preliminary data.</text>
</comment>